<protein>
    <submittedName>
        <fullName evidence="2">Uncharacterized protein</fullName>
    </submittedName>
</protein>
<organism evidence="2 3">
    <name type="scientific">Hibiscus sabdariffa</name>
    <name type="common">roselle</name>
    <dbReference type="NCBI Taxonomy" id="183260"/>
    <lineage>
        <taxon>Eukaryota</taxon>
        <taxon>Viridiplantae</taxon>
        <taxon>Streptophyta</taxon>
        <taxon>Embryophyta</taxon>
        <taxon>Tracheophyta</taxon>
        <taxon>Spermatophyta</taxon>
        <taxon>Magnoliopsida</taxon>
        <taxon>eudicotyledons</taxon>
        <taxon>Gunneridae</taxon>
        <taxon>Pentapetalae</taxon>
        <taxon>rosids</taxon>
        <taxon>malvids</taxon>
        <taxon>Malvales</taxon>
        <taxon>Malvaceae</taxon>
        <taxon>Malvoideae</taxon>
        <taxon>Hibiscus</taxon>
    </lineage>
</organism>
<feature type="compositionally biased region" description="Basic and acidic residues" evidence="1">
    <location>
        <begin position="58"/>
        <end position="67"/>
    </location>
</feature>
<evidence type="ECO:0000313" key="3">
    <source>
        <dbReference type="Proteomes" id="UP001472677"/>
    </source>
</evidence>
<dbReference type="EMBL" id="JBBPBM010000023">
    <property type="protein sequence ID" value="KAK8546239.1"/>
    <property type="molecule type" value="Genomic_DNA"/>
</dbReference>
<evidence type="ECO:0000256" key="1">
    <source>
        <dbReference type="SAM" id="MobiDB-lite"/>
    </source>
</evidence>
<dbReference type="Proteomes" id="UP001472677">
    <property type="component" value="Unassembled WGS sequence"/>
</dbReference>
<accession>A0ABR2DTI6</accession>
<reference evidence="2 3" key="1">
    <citation type="journal article" date="2024" name="G3 (Bethesda)">
        <title>Genome assembly of Hibiscus sabdariffa L. provides insights into metabolisms of medicinal natural products.</title>
        <authorList>
            <person name="Kim T."/>
        </authorList>
    </citation>
    <scope>NUCLEOTIDE SEQUENCE [LARGE SCALE GENOMIC DNA]</scope>
    <source>
        <strain evidence="2">TK-2024</strain>
        <tissue evidence="2">Old leaves</tissue>
    </source>
</reference>
<name>A0ABR2DTI6_9ROSI</name>
<sequence length="174" mass="19920">MFWHPTEPLAEHQTESQTEFQTEPQDEPQIQPPTKPQTDPQTQTEPQAETISEVNIEPGHEPSRFDDTEPDDSQDSDYNGASRTDSVTSSFDDTDFSIEDVSQYHVDVEMDFEGNSRLNRRQAHAQPLRGGALPKLPVKRPFRELATKMQQEVIPLISIQRAIKELQHNHQQSM</sequence>
<feature type="region of interest" description="Disordered" evidence="1">
    <location>
        <begin position="1"/>
        <end position="96"/>
    </location>
</feature>
<feature type="compositionally biased region" description="Low complexity" evidence="1">
    <location>
        <begin position="36"/>
        <end position="50"/>
    </location>
</feature>
<comment type="caution">
    <text evidence="2">The sequence shown here is derived from an EMBL/GenBank/DDBJ whole genome shotgun (WGS) entry which is preliminary data.</text>
</comment>
<evidence type="ECO:0000313" key="2">
    <source>
        <dbReference type="EMBL" id="KAK8546239.1"/>
    </source>
</evidence>
<keyword evidence="3" id="KW-1185">Reference proteome</keyword>
<proteinExistence type="predicted"/>
<gene>
    <name evidence="2" type="ORF">V6N12_027034</name>
</gene>